<dbReference type="CTD" id="5190"/>
<dbReference type="STRING" id="8030.ENSSSAP00000083258"/>
<accession>A0A1S3L879</accession>
<keyword evidence="6" id="KW-0067">ATP-binding</keyword>
<evidence type="ECO:0000256" key="6">
    <source>
        <dbReference type="ARBA" id="ARBA00022840"/>
    </source>
</evidence>
<feature type="region of interest" description="Disordered" evidence="11">
    <location>
        <begin position="332"/>
        <end position="357"/>
    </location>
</feature>
<dbReference type="PaxDb" id="8030-ENSSSAP00000083258"/>
<sequence length="1096" mass="118961">MRMRSPNMAAQVELSCLDTFPTHLNPLHVLVIKSQFRYAFPSCIEPTSTLLFTSRKLQTLGKTAVLLCAHSTEETSGCGADGNNTTLKLYTSKIFLKHYGLQDDIRGVVRSLSPFSLRKVVIGARTRQSFKWANSDKFSNGLLILASCQGQPLLARQGDSLSLPYHPLLGDDISQVQHFLFDLVVLECTPITQGMITINTTVVVTDCRDIAQHGALETSNGLATRNLTSLFVSDFAHYANSLGGGSSLLDNRQVLDSSLSAFLQALECRLDVRIVDIHRLYRQGRIVLVEKRDAKIDLDSTVFVSKQLLLKLGLFNREWVVVSRFNCSSETTKTSYRGESLPSPGQADDNAPGKEPSKGAEMVHLGLVVVADFSKCAELDLQDNVGFISPTHWFNLSNGEPAPVSSRAVKIKRWNGVVSQSGLQLSESLSRSASPLLAKDLHIDAVISPEYNSHGPFDSILCEHFTIPRLVQLGGVLGIPSEGHPEVMESNSEGITRWPVVYFKVKKVCGSTEEEDQGPYLADTVHTSLYMGGSTNSLAPCSLVGEEPSLWTSLSPPGLSSTVDQFSTIIQPHMNESSAALMSGCTILLLGPSGSGKFTSVRAACRRLHLHLVKVDCVTLCADTAAACEAKMKSVFQRAEAHRPCILLLRNLQLLGQPRDGTEEDARVIAALCQFIAHAPASVVVVAAVSKPRELSSDVMAAFIHQVSIESPSEEQRRAMLASLSEGMPLGRDVNLARLAKHTAGFLLGDLSALLTQAGKSAHGRILQSCFPEGASVQEEEDLCACGVTVLAQDFTNALETLQDAHSQAIGAPKIPSVRWQDVGGLQQVKREILDTVQLPLERPELLSLGLRRAGLLLYGPPGTGKTLLAKAVATECSMTFLSVKGPELINMYVGQSEENVREVFSKARAAAPCIIFFDELDSLAPNRGRSGDSGGVMDRVVSQLLAELDGLHSSGDVFVIGATNRPDLLDQSLLRPGRFDKLVYVGINEDKESQLQVLKAIVRKFKVDPSISLQDVVERCPPQLTGADIYALCSDAMTSAIKRKIARVTDGLDTEDTPLILSAEDFNQALDCLKPSVSEQELLKYKLIQQKLTAK</sequence>
<feature type="domain" description="AAA+ ATPase" evidence="12">
    <location>
        <begin position="852"/>
        <end position="990"/>
    </location>
</feature>
<dbReference type="KEGG" id="sasa:106564799"/>
<evidence type="ECO:0000313" key="14">
    <source>
        <dbReference type="RefSeq" id="XP_013986679.2"/>
    </source>
</evidence>
<keyword evidence="13" id="KW-1185">Reference proteome</keyword>
<organism evidence="13 14">
    <name type="scientific">Salmo salar</name>
    <name type="common">Atlantic salmon</name>
    <dbReference type="NCBI Taxonomy" id="8030"/>
    <lineage>
        <taxon>Eukaryota</taxon>
        <taxon>Metazoa</taxon>
        <taxon>Chordata</taxon>
        <taxon>Craniata</taxon>
        <taxon>Vertebrata</taxon>
        <taxon>Euteleostomi</taxon>
        <taxon>Actinopterygii</taxon>
        <taxon>Neopterygii</taxon>
        <taxon>Teleostei</taxon>
        <taxon>Protacanthopterygii</taxon>
        <taxon>Salmoniformes</taxon>
        <taxon>Salmonidae</taxon>
        <taxon>Salmoninae</taxon>
        <taxon>Salmo</taxon>
    </lineage>
</organism>
<protein>
    <recommendedName>
        <fullName evidence="8">Peroxisomal ATPase PEX6</fullName>
    </recommendedName>
    <alternativeName>
        <fullName evidence="9">Peroxin-6</fullName>
    </alternativeName>
</protein>
<evidence type="ECO:0000256" key="9">
    <source>
        <dbReference type="ARBA" id="ARBA00034920"/>
    </source>
</evidence>
<evidence type="ECO:0000256" key="10">
    <source>
        <dbReference type="ARBA" id="ARBA00048778"/>
    </source>
</evidence>
<dbReference type="InterPro" id="IPR050168">
    <property type="entry name" value="AAA_ATPase_domain"/>
</dbReference>
<dbReference type="PANTHER" id="PTHR23077:SF9">
    <property type="entry name" value="PEROXISOMAL ATPASE PEX6"/>
    <property type="match status" value="1"/>
</dbReference>
<gene>
    <name evidence="14" type="primary">pex6</name>
</gene>
<evidence type="ECO:0000259" key="12">
    <source>
        <dbReference type="SMART" id="SM00382"/>
    </source>
</evidence>
<dbReference type="SUPFAM" id="SSF52540">
    <property type="entry name" value="P-loop containing nucleoside triphosphate hydrolases"/>
    <property type="match status" value="2"/>
</dbReference>
<dbReference type="SMART" id="SM00382">
    <property type="entry name" value="AAA"/>
    <property type="match status" value="2"/>
</dbReference>
<comment type="subcellular location">
    <subcellularLocation>
        <location evidence="1">Membrane</location>
    </subcellularLocation>
</comment>
<reference evidence="14" key="1">
    <citation type="submission" date="2025-08" db="UniProtKB">
        <authorList>
            <consortium name="RefSeq"/>
        </authorList>
    </citation>
    <scope>IDENTIFICATION</scope>
</reference>
<evidence type="ECO:0000256" key="8">
    <source>
        <dbReference type="ARBA" id="ARBA00034811"/>
    </source>
</evidence>
<dbReference type="PANTHER" id="PTHR23077">
    <property type="entry name" value="AAA-FAMILY ATPASE"/>
    <property type="match status" value="1"/>
</dbReference>
<comment type="similarity">
    <text evidence="2">Belongs to the AAA ATPase family.</text>
</comment>
<evidence type="ECO:0000256" key="3">
    <source>
        <dbReference type="ARBA" id="ARBA00022593"/>
    </source>
</evidence>
<evidence type="ECO:0000313" key="13">
    <source>
        <dbReference type="Proteomes" id="UP001652741"/>
    </source>
</evidence>
<dbReference type="PROSITE" id="PS00674">
    <property type="entry name" value="AAA"/>
    <property type="match status" value="1"/>
</dbReference>
<dbReference type="InterPro" id="IPR027417">
    <property type="entry name" value="P-loop_NTPase"/>
</dbReference>
<evidence type="ECO:0000256" key="4">
    <source>
        <dbReference type="ARBA" id="ARBA00022741"/>
    </source>
</evidence>
<comment type="catalytic activity">
    <reaction evidence="10">
        <text>ATP + H2O = ADP + phosphate + H(+)</text>
        <dbReference type="Rhea" id="RHEA:13065"/>
        <dbReference type="ChEBI" id="CHEBI:15377"/>
        <dbReference type="ChEBI" id="CHEBI:15378"/>
        <dbReference type="ChEBI" id="CHEBI:30616"/>
        <dbReference type="ChEBI" id="CHEBI:43474"/>
        <dbReference type="ChEBI" id="CHEBI:456216"/>
    </reaction>
    <physiologicalReaction direction="left-to-right" evidence="10">
        <dbReference type="Rhea" id="RHEA:13066"/>
    </physiologicalReaction>
</comment>
<evidence type="ECO:0000256" key="11">
    <source>
        <dbReference type="SAM" id="MobiDB-lite"/>
    </source>
</evidence>
<dbReference type="InterPro" id="IPR047533">
    <property type="entry name" value="RecA-like_PEX6_r2"/>
</dbReference>
<dbReference type="InterPro" id="IPR003959">
    <property type="entry name" value="ATPase_AAA_core"/>
</dbReference>
<dbReference type="InterPro" id="IPR003593">
    <property type="entry name" value="AAA+_ATPase"/>
</dbReference>
<proteinExistence type="inferred from homology"/>
<dbReference type="GO" id="GO:0016887">
    <property type="term" value="F:ATP hydrolysis activity"/>
    <property type="evidence" value="ECO:0007669"/>
    <property type="project" value="InterPro"/>
</dbReference>
<evidence type="ECO:0000256" key="5">
    <source>
        <dbReference type="ARBA" id="ARBA00022801"/>
    </source>
</evidence>
<name>A0A1S3L879_SALSA</name>
<evidence type="ECO:0000256" key="2">
    <source>
        <dbReference type="ARBA" id="ARBA00006914"/>
    </source>
</evidence>
<dbReference type="RefSeq" id="XP_013986679.2">
    <property type="nucleotide sequence ID" value="XM_014131204.2"/>
</dbReference>
<keyword evidence="3" id="KW-0962">Peroxisome biogenesis</keyword>
<dbReference type="Pfam" id="PF00004">
    <property type="entry name" value="AAA"/>
    <property type="match status" value="2"/>
</dbReference>
<dbReference type="Gene3D" id="3.40.50.300">
    <property type="entry name" value="P-loop containing nucleotide triphosphate hydrolases"/>
    <property type="match status" value="2"/>
</dbReference>
<dbReference type="CDD" id="cd19527">
    <property type="entry name" value="RecA-like_PEX6_r2"/>
    <property type="match status" value="1"/>
</dbReference>
<feature type="domain" description="AAA+ ATPase" evidence="12">
    <location>
        <begin position="583"/>
        <end position="714"/>
    </location>
</feature>
<keyword evidence="5" id="KW-0378">Hydrolase</keyword>
<dbReference type="Proteomes" id="UP001652741">
    <property type="component" value="Chromosome ssa12"/>
</dbReference>
<evidence type="ECO:0000256" key="7">
    <source>
        <dbReference type="ARBA" id="ARBA00023136"/>
    </source>
</evidence>
<evidence type="ECO:0000256" key="1">
    <source>
        <dbReference type="ARBA" id="ARBA00004370"/>
    </source>
</evidence>
<dbReference type="GO" id="GO:0016558">
    <property type="term" value="P:protein import into peroxisome matrix"/>
    <property type="evidence" value="ECO:0007669"/>
    <property type="project" value="TreeGrafter"/>
</dbReference>
<dbReference type="Bgee" id="ENSSSAG00000068159">
    <property type="expression patterns" value="Expressed in camera-type eye and 24 other cell types or tissues"/>
</dbReference>
<dbReference type="GO" id="GO:0005524">
    <property type="term" value="F:ATP binding"/>
    <property type="evidence" value="ECO:0007669"/>
    <property type="project" value="UniProtKB-KW"/>
</dbReference>
<dbReference type="Pfam" id="PF25395">
    <property type="entry name" value="DPBB_PEX6"/>
    <property type="match status" value="1"/>
</dbReference>
<keyword evidence="4" id="KW-0547">Nucleotide-binding</keyword>
<dbReference type="InterPro" id="IPR003960">
    <property type="entry name" value="ATPase_AAA_CS"/>
</dbReference>
<keyword evidence="7" id="KW-0472">Membrane</keyword>
<dbReference type="InterPro" id="IPR057604">
    <property type="entry name" value="DPBB_PEX6"/>
</dbReference>
<dbReference type="GO" id="GO:0005778">
    <property type="term" value="C:peroxisomal membrane"/>
    <property type="evidence" value="ECO:0007669"/>
    <property type="project" value="TreeGrafter"/>
</dbReference>
<dbReference type="AlphaFoldDB" id="A0A1S3L879"/>
<dbReference type="Gene3D" id="1.10.8.60">
    <property type="match status" value="2"/>
</dbReference>
<dbReference type="GO" id="GO:0005829">
    <property type="term" value="C:cytosol"/>
    <property type="evidence" value="ECO:0007669"/>
    <property type="project" value="TreeGrafter"/>
</dbReference>